<proteinExistence type="predicted"/>
<keyword evidence="2" id="KW-1185">Reference proteome</keyword>
<protein>
    <submittedName>
        <fullName evidence="1">Uncharacterized protein</fullName>
    </submittedName>
</protein>
<reference evidence="1 2" key="1">
    <citation type="submission" date="2020-06" db="EMBL/GenBank/DDBJ databases">
        <title>Genome sequence of Rhizobium sp strain ADMK78.</title>
        <authorList>
            <person name="Rahi P."/>
        </authorList>
    </citation>
    <scope>NUCLEOTIDE SEQUENCE [LARGE SCALE GENOMIC DNA]</scope>
    <source>
        <strain evidence="1 2">ADMK78</strain>
    </source>
</reference>
<dbReference type="EMBL" id="CP058350">
    <property type="protein sequence ID" value="QLF70176.1"/>
    <property type="molecule type" value="Genomic_DNA"/>
</dbReference>
<accession>A0ABX6QNL8</accession>
<evidence type="ECO:0000313" key="1">
    <source>
        <dbReference type="EMBL" id="QLF70176.1"/>
    </source>
</evidence>
<sequence length="87" mass="9453">MAIKILDYRPAEPGRGNAIARLDIEFPSGVRLFHMKLVKTPKGYRVYSPSAFGTPTANFPPSMAEAIIKAAMPFVTGEMTTHDQSAA</sequence>
<dbReference type="RefSeq" id="WP_138289646.1">
    <property type="nucleotide sequence ID" value="NZ_CP058350.1"/>
</dbReference>
<name>A0ABX6QNL8_9HYPH</name>
<organism evidence="1 2">
    <name type="scientific">Peteryoungia desertarenae</name>
    <dbReference type="NCBI Taxonomy" id="1813451"/>
    <lineage>
        <taxon>Bacteria</taxon>
        <taxon>Pseudomonadati</taxon>
        <taxon>Pseudomonadota</taxon>
        <taxon>Alphaproteobacteria</taxon>
        <taxon>Hyphomicrobiales</taxon>
        <taxon>Rhizobiaceae</taxon>
        <taxon>Peteryoungia</taxon>
    </lineage>
</organism>
<gene>
    <name evidence="1" type="ORF">FE840_011855</name>
</gene>
<evidence type="ECO:0000313" key="2">
    <source>
        <dbReference type="Proteomes" id="UP000308530"/>
    </source>
</evidence>
<dbReference type="Proteomes" id="UP000308530">
    <property type="component" value="Chromosome"/>
</dbReference>